<dbReference type="InterPro" id="IPR002500">
    <property type="entry name" value="PAPS_reduct_dom"/>
</dbReference>
<dbReference type="SUPFAM" id="SSF52402">
    <property type="entry name" value="Adenine nucleotide alpha hydrolases-like"/>
    <property type="match status" value="1"/>
</dbReference>
<dbReference type="InterPro" id="IPR014729">
    <property type="entry name" value="Rossmann-like_a/b/a_fold"/>
</dbReference>
<keyword evidence="3" id="KW-1185">Reference proteome</keyword>
<accession>A0A975L826</accession>
<evidence type="ECO:0000313" key="2">
    <source>
        <dbReference type="EMBL" id="QVJ00387.1"/>
    </source>
</evidence>
<gene>
    <name evidence="2" type="ORF">KGD82_16640</name>
</gene>
<dbReference type="GO" id="GO:0003824">
    <property type="term" value="F:catalytic activity"/>
    <property type="evidence" value="ECO:0007669"/>
    <property type="project" value="InterPro"/>
</dbReference>
<dbReference type="AlphaFoldDB" id="A0A975L826"/>
<dbReference type="Gene3D" id="3.40.50.620">
    <property type="entry name" value="HUPs"/>
    <property type="match status" value="1"/>
</dbReference>
<dbReference type="KEGG" id="nec:KGD82_16640"/>
<organism evidence="2 3">
    <name type="scientific">Nocardiopsis eucommiae</name>
    <dbReference type="NCBI Taxonomy" id="2831970"/>
    <lineage>
        <taxon>Bacteria</taxon>
        <taxon>Bacillati</taxon>
        <taxon>Actinomycetota</taxon>
        <taxon>Actinomycetes</taxon>
        <taxon>Streptosporangiales</taxon>
        <taxon>Nocardiopsidaceae</taxon>
        <taxon>Nocardiopsis</taxon>
    </lineage>
</organism>
<sequence>MNRPTFLAPDLMSARQLMLEADLILSNHSGGKDSGAMVALIATLAAELGVLDRVQVVHNPLGILEWPGSAQIAREHADHYGVRYVERAADADLLDLVRARRLWMDALARYCTAAMKRGPGLAYVTEAVTALGLDRTAVVLYGLGLRAQESTARAKLAPVAVHPRSSGRRTIHTWHPILRMTENQVWELHREHGLRHHTAYDQGMSRLSCSFCVLASAADLIRACQLRPELAAEYAAVEWEIGDVFKPSLSMLEAIARADGTPVDGERLALLKLRTKHNRNAYRLASARKKLTREDAPAGLTDRITTLRAACADLQNQMRAWGYEGALDRWELVG</sequence>
<name>A0A975L826_9ACTN</name>
<dbReference type="Proteomes" id="UP000682416">
    <property type="component" value="Chromosome"/>
</dbReference>
<feature type="domain" description="Phosphoadenosine phosphosulphate reductase" evidence="1">
    <location>
        <begin position="28"/>
        <end position="212"/>
    </location>
</feature>
<protein>
    <submittedName>
        <fullName evidence="2">Phosphoadenosine phosphosulfate reductase family protein</fullName>
    </submittedName>
</protein>
<reference evidence="2" key="1">
    <citation type="submission" date="2021-05" db="EMBL/GenBank/DDBJ databases">
        <authorList>
            <person name="Kaiqin L."/>
            <person name="Jian G."/>
        </authorList>
    </citation>
    <scope>NUCLEOTIDE SEQUENCE</scope>
    <source>
        <strain evidence="2">HDS5</strain>
    </source>
</reference>
<dbReference type="EMBL" id="CP074402">
    <property type="protein sequence ID" value="QVJ00387.1"/>
    <property type="molecule type" value="Genomic_DNA"/>
</dbReference>
<evidence type="ECO:0000259" key="1">
    <source>
        <dbReference type="Pfam" id="PF01507"/>
    </source>
</evidence>
<dbReference type="Pfam" id="PF01507">
    <property type="entry name" value="PAPS_reduct"/>
    <property type="match status" value="1"/>
</dbReference>
<evidence type="ECO:0000313" key="3">
    <source>
        <dbReference type="Proteomes" id="UP000682416"/>
    </source>
</evidence>
<proteinExistence type="predicted"/>